<evidence type="ECO:0000313" key="1">
    <source>
        <dbReference type="EMBL" id="KAH7021768.1"/>
    </source>
</evidence>
<evidence type="ECO:0000313" key="2">
    <source>
        <dbReference type="Proteomes" id="UP000774617"/>
    </source>
</evidence>
<protein>
    <submittedName>
        <fullName evidence="1">Uncharacterized protein</fullName>
    </submittedName>
</protein>
<dbReference type="EMBL" id="JAGTJR010000063">
    <property type="protein sequence ID" value="KAH7021768.1"/>
    <property type="molecule type" value="Genomic_DNA"/>
</dbReference>
<comment type="caution">
    <text evidence="1">The sequence shown here is derived from an EMBL/GenBank/DDBJ whole genome shotgun (WGS) entry which is preliminary data.</text>
</comment>
<accession>A0ABQ8FSM3</accession>
<keyword evidence="2" id="KW-1185">Reference proteome</keyword>
<proteinExistence type="predicted"/>
<gene>
    <name evidence="1" type="ORF">B0J12DRAFT_388260</name>
</gene>
<name>A0ABQ8FSM3_9PEZI</name>
<sequence>MPMRPALTLAGMRALLSARAIAERRWRKVGEAAALPARGRWSRRGIGGKSGGRGLATQVDWTDGHLAARCKKRGRSRRPRSPITHAGSFPLRLSAAKAKCTGPLSDFLHPLPFAGRVLYRTRASPPPARFLDTILFLPAAPSPHHVLSRRSRFHQL</sequence>
<organism evidence="1 2">
    <name type="scientific">Macrophomina phaseolina</name>
    <dbReference type="NCBI Taxonomy" id="35725"/>
    <lineage>
        <taxon>Eukaryota</taxon>
        <taxon>Fungi</taxon>
        <taxon>Dikarya</taxon>
        <taxon>Ascomycota</taxon>
        <taxon>Pezizomycotina</taxon>
        <taxon>Dothideomycetes</taxon>
        <taxon>Dothideomycetes incertae sedis</taxon>
        <taxon>Botryosphaeriales</taxon>
        <taxon>Botryosphaeriaceae</taxon>
        <taxon>Macrophomina</taxon>
    </lineage>
</organism>
<reference evidence="1 2" key="1">
    <citation type="journal article" date="2021" name="Nat. Commun.">
        <title>Genetic determinants of endophytism in the Arabidopsis root mycobiome.</title>
        <authorList>
            <person name="Mesny F."/>
            <person name="Miyauchi S."/>
            <person name="Thiergart T."/>
            <person name="Pickel B."/>
            <person name="Atanasova L."/>
            <person name="Karlsson M."/>
            <person name="Huettel B."/>
            <person name="Barry K.W."/>
            <person name="Haridas S."/>
            <person name="Chen C."/>
            <person name="Bauer D."/>
            <person name="Andreopoulos W."/>
            <person name="Pangilinan J."/>
            <person name="LaButti K."/>
            <person name="Riley R."/>
            <person name="Lipzen A."/>
            <person name="Clum A."/>
            <person name="Drula E."/>
            <person name="Henrissat B."/>
            <person name="Kohler A."/>
            <person name="Grigoriev I.V."/>
            <person name="Martin F.M."/>
            <person name="Hacquard S."/>
        </authorList>
    </citation>
    <scope>NUCLEOTIDE SEQUENCE [LARGE SCALE GENOMIC DNA]</scope>
    <source>
        <strain evidence="1 2">MPI-SDFR-AT-0080</strain>
    </source>
</reference>
<dbReference type="Proteomes" id="UP000774617">
    <property type="component" value="Unassembled WGS sequence"/>
</dbReference>